<name>A0A8S5PNV7_9CAUD</name>
<accession>A0A8S5PNV7</accession>
<dbReference type="SUPFAM" id="SSF52540">
    <property type="entry name" value="P-loop containing nucleoside triphosphate hydrolases"/>
    <property type="match status" value="1"/>
</dbReference>
<dbReference type="InterPro" id="IPR027417">
    <property type="entry name" value="P-loop_NTPase"/>
</dbReference>
<dbReference type="Gene3D" id="3.40.50.300">
    <property type="entry name" value="P-loop containing nucleotide triphosphate hydrolases"/>
    <property type="match status" value="2"/>
</dbReference>
<reference evidence="1" key="1">
    <citation type="journal article" date="2021" name="Proc. Natl. Acad. Sci. U.S.A.">
        <title>A Catalog of Tens of Thousands of Viruses from Human Metagenomes Reveals Hidden Associations with Chronic Diseases.</title>
        <authorList>
            <person name="Tisza M.J."/>
            <person name="Buck C.B."/>
        </authorList>
    </citation>
    <scope>NUCLEOTIDE SEQUENCE</scope>
    <source>
        <strain evidence="1">CtwwN25</strain>
    </source>
</reference>
<protein>
    <submittedName>
        <fullName evidence="1">Exodeoxyribonuclease V</fullName>
    </submittedName>
</protein>
<dbReference type="Pfam" id="PF13604">
    <property type="entry name" value="AAA_30"/>
    <property type="match status" value="1"/>
</dbReference>
<dbReference type="EMBL" id="BK015472">
    <property type="protein sequence ID" value="DAE08538.1"/>
    <property type="molecule type" value="Genomic_DNA"/>
</dbReference>
<dbReference type="CDD" id="cd18809">
    <property type="entry name" value="SF1_C_RecD"/>
    <property type="match status" value="1"/>
</dbReference>
<evidence type="ECO:0000313" key="1">
    <source>
        <dbReference type="EMBL" id="DAE08538.1"/>
    </source>
</evidence>
<organism evidence="1">
    <name type="scientific">Myoviridae sp. ctwwN25</name>
    <dbReference type="NCBI Taxonomy" id="2825209"/>
    <lineage>
        <taxon>Viruses</taxon>
        <taxon>Duplodnaviria</taxon>
        <taxon>Heunggongvirae</taxon>
        <taxon>Uroviricota</taxon>
        <taxon>Caudoviricetes</taxon>
    </lineage>
</organism>
<sequence>MTFQFNQGQERVINNAVNWFFNSSEQVFQFSGSPGTGKSVVLNEIVNLISKKRNIQVAPMAYTGAAAIVMRMKGMPFAKTIHSWLYKCVEEPVFDSYGNPVMDKYFNVPITTLKFVPNIEEMNPIDLIIIDEGGMVPMEMRDDLLATGKKILVAGDIYQIPPITGTPAFLTTGHVEMLTEIMRQAEGSAIVYLSQRALHGLPIHLGVYGDCMVIQEHELTKEMLAYANIILTGTNRTREKFNRFFRNQILGVDGPLPHMGEKLICKRNNWALESGGVNLTNGMSGIVINQPDVRSYKDKLFQIDFNPVLTNCPFYDISVDYDYFVASFERKQELRQMRRPRQANQFDFGYAQTVHTAQGSQWRTGVYMEEPMKDMNQLNYTAISRFSNSCIIVQNNAKYYVGGNLV</sequence>
<proteinExistence type="predicted"/>